<keyword evidence="3" id="KW-0808">Transferase</keyword>
<feature type="domain" description="Aminoglycoside phosphotransferase" evidence="9">
    <location>
        <begin position="42"/>
        <end position="269"/>
    </location>
</feature>
<reference evidence="10 11" key="1">
    <citation type="submission" date="2016-10" db="EMBL/GenBank/DDBJ databases">
        <title>Complete genome sequences of three Cupriavidus strains isolated from various Malaysian environments.</title>
        <authorList>
            <person name="Abdullah A.A.-A."/>
            <person name="Shafie N.A.H."/>
            <person name="Lau N.S."/>
        </authorList>
    </citation>
    <scope>NUCLEOTIDE SEQUENCE [LARGE SCALE GENOMIC DNA]</scope>
    <source>
        <strain evidence="10 11">USMAA1020</strain>
    </source>
</reference>
<keyword evidence="2" id="KW-0963">Cytoplasm</keyword>
<evidence type="ECO:0000256" key="2">
    <source>
        <dbReference type="ARBA" id="ARBA00022490"/>
    </source>
</evidence>
<gene>
    <name evidence="10" type="ORF">BKK80_01930</name>
</gene>
<comment type="subcellular location">
    <subcellularLocation>
        <location evidence="1">Cytoplasm</location>
    </subcellularLocation>
</comment>
<evidence type="ECO:0000256" key="1">
    <source>
        <dbReference type="ARBA" id="ARBA00004496"/>
    </source>
</evidence>
<dbReference type="RefSeq" id="WP_071068537.1">
    <property type="nucleotide sequence ID" value="NZ_CP017754.1"/>
</dbReference>
<organism evidence="10 11">
    <name type="scientific">Cupriavidus malaysiensis</name>
    <dbReference type="NCBI Taxonomy" id="367825"/>
    <lineage>
        <taxon>Bacteria</taxon>
        <taxon>Pseudomonadati</taxon>
        <taxon>Pseudomonadota</taxon>
        <taxon>Betaproteobacteria</taxon>
        <taxon>Burkholderiales</taxon>
        <taxon>Burkholderiaceae</taxon>
        <taxon>Cupriavidus</taxon>
    </lineage>
</organism>
<dbReference type="PANTHER" id="PTHR21064:SF1">
    <property type="entry name" value="HYDROXYLYSINE KINASE"/>
    <property type="match status" value="1"/>
</dbReference>
<sequence>MASTAAGTAVLSDTVRKVPLEWAQTLAAWHYGLTGRLSVLSGERDSNFLLEADAGHGGTRARRFMLKISHPAESALVADFQTQALLHVAATDPLLPVQRIEPTVDGRASLQATAPDGTARVVRLFSYLDGEPLPKAARSPAQARALARTLARLDLALRELRHPAGELALPWDIQRADEVRALLEHVADPQRRAMALRVLDRFSMRVKPLLPTLRRQPIHNDLNLYNVLVDPADHARIAGILDFGDMVHAPLVNDLAVAAAYQVDPAGDTLGALADFVGAYHEVLPLAADEVAVLFDLLQARLVMVVAISGWRAAREPANAAYLMRNNAISWQRLEACTAIAPGQAASVLARRCELA</sequence>
<accession>A0ABM6F032</accession>
<protein>
    <recommendedName>
        <fullName evidence="8">Hydroxylysine kinase</fullName>
        <ecNumber evidence="7">2.7.1.81</ecNumber>
    </recommendedName>
</protein>
<evidence type="ECO:0000256" key="8">
    <source>
        <dbReference type="ARBA" id="ARBA00040505"/>
    </source>
</evidence>
<keyword evidence="11" id="KW-1185">Reference proteome</keyword>
<comment type="catalytic activity">
    <reaction evidence="5">
        <text>(5R)-5-hydroxy-L-lysine + GTP = (5R)-5-phosphooxy-L-lysine + GDP + H(+)</text>
        <dbReference type="Rhea" id="RHEA:19049"/>
        <dbReference type="ChEBI" id="CHEBI:15378"/>
        <dbReference type="ChEBI" id="CHEBI:37565"/>
        <dbReference type="ChEBI" id="CHEBI:57882"/>
        <dbReference type="ChEBI" id="CHEBI:58189"/>
        <dbReference type="ChEBI" id="CHEBI:58357"/>
        <dbReference type="EC" id="2.7.1.81"/>
    </reaction>
</comment>
<dbReference type="Proteomes" id="UP000177515">
    <property type="component" value="Chromosome 1"/>
</dbReference>
<evidence type="ECO:0000256" key="5">
    <source>
        <dbReference type="ARBA" id="ARBA00036820"/>
    </source>
</evidence>
<dbReference type="Pfam" id="PF01636">
    <property type="entry name" value="APH"/>
    <property type="match status" value="1"/>
</dbReference>
<evidence type="ECO:0000256" key="6">
    <source>
        <dbReference type="ARBA" id="ARBA00037368"/>
    </source>
</evidence>
<evidence type="ECO:0000256" key="3">
    <source>
        <dbReference type="ARBA" id="ARBA00022679"/>
    </source>
</evidence>
<evidence type="ECO:0000313" key="11">
    <source>
        <dbReference type="Proteomes" id="UP000177515"/>
    </source>
</evidence>
<dbReference type="InterPro" id="IPR011009">
    <property type="entry name" value="Kinase-like_dom_sf"/>
</dbReference>
<dbReference type="InterPro" id="IPR002575">
    <property type="entry name" value="Aminoglycoside_PTrfase"/>
</dbReference>
<name>A0ABM6F032_9BURK</name>
<dbReference type="PANTHER" id="PTHR21064">
    <property type="entry name" value="AMINOGLYCOSIDE PHOSPHOTRANSFERASE DOMAIN-CONTAINING PROTEIN-RELATED"/>
    <property type="match status" value="1"/>
</dbReference>
<dbReference type="EC" id="2.7.1.81" evidence="7"/>
<evidence type="ECO:0000256" key="7">
    <source>
        <dbReference type="ARBA" id="ARBA00038873"/>
    </source>
</evidence>
<dbReference type="EMBL" id="CP017754">
    <property type="protein sequence ID" value="AOZ04731.1"/>
    <property type="molecule type" value="Genomic_DNA"/>
</dbReference>
<evidence type="ECO:0000256" key="4">
    <source>
        <dbReference type="ARBA" id="ARBA00022777"/>
    </source>
</evidence>
<evidence type="ECO:0000259" key="9">
    <source>
        <dbReference type="Pfam" id="PF01636"/>
    </source>
</evidence>
<dbReference type="SUPFAM" id="SSF56112">
    <property type="entry name" value="Protein kinase-like (PK-like)"/>
    <property type="match status" value="1"/>
</dbReference>
<dbReference type="InterPro" id="IPR050249">
    <property type="entry name" value="Pseudomonas-type_ThrB"/>
</dbReference>
<comment type="function">
    <text evidence="6">Catalyzes the GTP-dependent phosphorylation of 5-hydroxy-L-lysine.</text>
</comment>
<proteinExistence type="predicted"/>
<keyword evidence="4" id="KW-0418">Kinase</keyword>
<dbReference type="Gene3D" id="3.90.1200.10">
    <property type="match status" value="1"/>
</dbReference>
<evidence type="ECO:0000313" key="10">
    <source>
        <dbReference type="EMBL" id="AOZ04731.1"/>
    </source>
</evidence>